<keyword evidence="2" id="KW-1185">Reference proteome</keyword>
<evidence type="ECO:0000313" key="1">
    <source>
        <dbReference type="EMBL" id="MFC4311401.1"/>
    </source>
</evidence>
<comment type="caution">
    <text evidence="1">The sequence shown here is derived from an EMBL/GenBank/DDBJ whole genome shotgun (WGS) entry which is preliminary data.</text>
</comment>
<protein>
    <submittedName>
        <fullName evidence="1">Uncharacterized protein</fullName>
    </submittedName>
</protein>
<dbReference type="Proteomes" id="UP001595904">
    <property type="component" value="Unassembled WGS sequence"/>
</dbReference>
<dbReference type="RefSeq" id="WP_380599708.1">
    <property type="nucleotide sequence ID" value="NZ_JBHSDU010000003.1"/>
</dbReference>
<name>A0ABV8SUZ2_9GAMM</name>
<accession>A0ABV8SUZ2</accession>
<evidence type="ECO:0000313" key="2">
    <source>
        <dbReference type="Proteomes" id="UP001595904"/>
    </source>
</evidence>
<gene>
    <name evidence="1" type="ORF">ACFPN2_20040</name>
</gene>
<sequence length="78" mass="8643">MKATSATEAWLEVPFVRSSVTPIAPPDGCEGLWHKYVISQGDNEITGLRAGTLTEVTQHVDGLTERLNERRVGKQKHK</sequence>
<dbReference type="EMBL" id="JBHSDU010000003">
    <property type="protein sequence ID" value="MFC4311401.1"/>
    <property type="molecule type" value="Genomic_DNA"/>
</dbReference>
<proteinExistence type="predicted"/>
<organism evidence="1 2">
    <name type="scientific">Steroidobacter flavus</name>
    <dbReference type="NCBI Taxonomy" id="1842136"/>
    <lineage>
        <taxon>Bacteria</taxon>
        <taxon>Pseudomonadati</taxon>
        <taxon>Pseudomonadota</taxon>
        <taxon>Gammaproteobacteria</taxon>
        <taxon>Steroidobacterales</taxon>
        <taxon>Steroidobacteraceae</taxon>
        <taxon>Steroidobacter</taxon>
    </lineage>
</organism>
<reference evidence="2" key="1">
    <citation type="journal article" date="2019" name="Int. J. Syst. Evol. Microbiol.">
        <title>The Global Catalogue of Microorganisms (GCM) 10K type strain sequencing project: providing services to taxonomists for standard genome sequencing and annotation.</title>
        <authorList>
            <consortium name="The Broad Institute Genomics Platform"/>
            <consortium name="The Broad Institute Genome Sequencing Center for Infectious Disease"/>
            <person name="Wu L."/>
            <person name="Ma J."/>
        </authorList>
    </citation>
    <scope>NUCLEOTIDE SEQUENCE [LARGE SCALE GENOMIC DNA]</scope>
    <source>
        <strain evidence="2">CGMCC 1.10759</strain>
    </source>
</reference>